<sequence>MDQPDNWMFSEWLPASGMVPADFPMFEQYLNDPRSTPPAQLQTRICMPLK</sequence>
<dbReference type="Gene3D" id="3.20.80.10">
    <property type="entry name" value="Regulatory factor, effector binding domain"/>
    <property type="match status" value="1"/>
</dbReference>
<dbReference type="Pfam" id="PF06445">
    <property type="entry name" value="GyrI-like"/>
    <property type="match status" value="1"/>
</dbReference>
<dbReference type="InterPro" id="IPR029442">
    <property type="entry name" value="GyrI-like"/>
</dbReference>
<evidence type="ECO:0000259" key="1">
    <source>
        <dbReference type="Pfam" id="PF06445"/>
    </source>
</evidence>
<name>A0A6P2ZA75_9BURK</name>
<evidence type="ECO:0000313" key="3">
    <source>
        <dbReference type="Proteomes" id="UP000494109"/>
    </source>
</evidence>
<proteinExistence type="predicted"/>
<dbReference type="InterPro" id="IPR011256">
    <property type="entry name" value="Reg_factor_effector_dom_sf"/>
</dbReference>
<dbReference type="AlphaFoldDB" id="A0A6P2ZA75"/>
<gene>
    <name evidence="2" type="ORF">BCO71033_03655</name>
</gene>
<dbReference type="Proteomes" id="UP000494109">
    <property type="component" value="Unassembled WGS sequence"/>
</dbReference>
<evidence type="ECO:0000313" key="2">
    <source>
        <dbReference type="EMBL" id="VWD27889.1"/>
    </source>
</evidence>
<feature type="domain" description="GyrI-like small molecule binding" evidence="1">
    <location>
        <begin position="6"/>
        <end position="50"/>
    </location>
</feature>
<dbReference type="EMBL" id="CABVQS010000015">
    <property type="protein sequence ID" value="VWD27889.1"/>
    <property type="molecule type" value="Genomic_DNA"/>
</dbReference>
<organism evidence="2 3">
    <name type="scientific">Burkholderia contaminans</name>
    <dbReference type="NCBI Taxonomy" id="488447"/>
    <lineage>
        <taxon>Bacteria</taxon>
        <taxon>Pseudomonadati</taxon>
        <taxon>Pseudomonadota</taxon>
        <taxon>Betaproteobacteria</taxon>
        <taxon>Burkholderiales</taxon>
        <taxon>Burkholderiaceae</taxon>
        <taxon>Burkholderia</taxon>
        <taxon>Burkholderia cepacia complex</taxon>
    </lineage>
</organism>
<accession>A0A6P2ZA75</accession>
<dbReference type="SUPFAM" id="SSF55136">
    <property type="entry name" value="Probable bacterial effector-binding domain"/>
    <property type="match status" value="1"/>
</dbReference>
<reference evidence="2 3" key="1">
    <citation type="submission" date="2019-09" db="EMBL/GenBank/DDBJ databases">
        <authorList>
            <person name="Depoorter E."/>
        </authorList>
    </citation>
    <scope>NUCLEOTIDE SEQUENCE [LARGE SCALE GENOMIC DNA]</scope>
    <source>
        <strain evidence="2">R-71033</strain>
    </source>
</reference>
<protein>
    <submittedName>
        <fullName evidence="2">AraC family transcriptional regulator</fullName>
    </submittedName>
</protein>